<reference evidence="5 6" key="1">
    <citation type="submission" date="2019-07" db="EMBL/GenBank/DDBJ databases">
        <title>Qingshengfaniella alkalisoli gen. nov., sp. nov., isolated from saline soil.</title>
        <authorList>
            <person name="Xu L."/>
            <person name="Huang X.-X."/>
            <person name="Sun J.-Q."/>
        </authorList>
    </citation>
    <scope>NUCLEOTIDE SEQUENCE [LARGE SCALE GENOMIC DNA]</scope>
    <source>
        <strain evidence="5 6">DSM 27279</strain>
    </source>
</reference>
<comment type="similarity">
    <text evidence="1">Belongs to the ATP-dependent AMP-binding enzyme family.</text>
</comment>
<keyword evidence="6" id="KW-1185">Reference proteome</keyword>
<evidence type="ECO:0000313" key="5">
    <source>
        <dbReference type="EMBL" id="TSH96383.1"/>
    </source>
</evidence>
<dbReference type="Pfam" id="PF13193">
    <property type="entry name" value="AMP-binding_C"/>
    <property type="match status" value="1"/>
</dbReference>
<dbReference type="PANTHER" id="PTHR43201:SF5">
    <property type="entry name" value="MEDIUM-CHAIN ACYL-COA LIGASE ACSF2, MITOCHONDRIAL"/>
    <property type="match status" value="1"/>
</dbReference>
<dbReference type="InterPro" id="IPR025110">
    <property type="entry name" value="AMP-bd_C"/>
</dbReference>
<dbReference type="Gene3D" id="3.40.50.12780">
    <property type="entry name" value="N-terminal domain of ligase-like"/>
    <property type="match status" value="1"/>
</dbReference>
<organism evidence="5 6">
    <name type="scientific">Verticiella sediminum</name>
    <dbReference type="NCBI Taxonomy" id="1247510"/>
    <lineage>
        <taxon>Bacteria</taxon>
        <taxon>Pseudomonadati</taxon>
        <taxon>Pseudomonadota</taxon>
        <taxon>Betaproteobacteria</taxon>
        <taxon>Burkholderiales</taxon>
        <taxon>Alcaligenaceae</taxon>
        <taxon>Verticiella</taxon>
    </lineage>
</organism>
<feature type="domain" description="AMP-dependent synthetase/ligase" evidence="3">
    <location>
        <begin position="17"/>
        <end position="369"/>
    </location>
</feature>
<keyword evidence="2" id="KW-0436">Ligase</keyword>
<dbReference type="AlphaFoldDB" id="A0A556ATW5"/>
<proteinExistence type="inferred from homology"/>
<dbReference type="EMBL" id="VLTJ01000016">
    <property type="protein sequence ID" value="TSH96383.1"/>
    <property type="molecule type" value="Genomic_DNA"/>
</dbReference>
<dbReference type="OrthoDB" id="9766486at2"/>
<sequence>METVLQSPESTLDGVARFAAAEPDRPAIILADSDSRMTYGALHARSARLAHFLSARLDVGAVVAILLSNRLEYFEAVFAARRAGVYYVPISTHLTPGEIDHILRDSGARLLLTESALRPWPDIGHAPATLERVICIDADAEIAPGLSYSALLDAGSDIPSLPDRPLGLDFSYSSGTTGRPKGIKHDLADQELRKALAGDWLSFFAFDPRSVYLSPAPLYHAAPLRFSVRCLAQGGTVIVLPRFDAQAALAAIERYRVTHSQWVPTMFIRMLALPAECRSMHDLSSHRLALHAAAPCPPQVKRQMIDWWGPIVWEYYSGSERAGATAISAEEWLAHPGSVGRAKQGRLHIVDADGRECPPMQDGLVCFEGGPTFAYHNDSAKTAESHTPEGWATFGDIGHVDRDGYLYLTDRRANMIISGGVNVYPQEAETLLQDHPLVHDVAVIGVPHPEFGEEVKAVVELKASAPADAATAQRLMDYCRERLSSIKCPRSIDFATDLPRTETGKLLKREIRDRYRAAAKTSA</sequence>
<evidence type="ECO:0000256" key="2">
    <source>
        <dbReference type="ARBA" id="ARBA00022598"/>
    </source>
</evidence>
<dbReference type="SUPFAM" id="SSF56801">
    <property type="entry name" value="Acetyl-CoA synthetase-like"/>
    <property type="match status" value="1"/>
</dbReference>
<dbReference type="GO" id="GO:0031956">
    <property type="term" value="F:medium-chain fatty acid-CoA ligase activity"/>
    <property type="evidence" value="ECO:0007669"/>
    <property type="project" value="TreeGrafter"/>
</dbReference>
<feature type="domain" description="AMP-binding enzyme C-terminal" evidence="4">
    <location>
        <begin position="427"/>
        <end position="505"/>
    </location>
</feature>
<dbReference type="InterPro" id="IPR000873">
    <property type="entry name" value="AMP-dep_synth/lig_dom"/>
</dbReference>
<dbReference type="RefSeq" id="WP_143947833.1">
    <property type="nucleotide sequence ID" value="NZ_BAABMB010000002.1"/>
</dbReference>
<evidence type="ECO:0000256" key="1">
    <source>
        <dbReference type="ARBA" id="ARBA00006432"/>
    </source>
</evidence>
<dbReference type="InterPro" id="IPR045851">
    <property type="entry name" value="AMP-bd_C_sf"/>
</dbReference>
<protein>
    <submittedName>
        <fullName evidence="5">AMP-binding protein</fullName>
    </submittedName>
</protein>
<dbReference type="InterPro" id="IPR042099">
    <property type="entry name" value="ANL_N_sf"/>
</dbReference>
<evidence type="ECO:0000313" key="6">
    <source>
        <dbReference type="Proteomes" id="UP000318405"/>
    </source>
</evidence>
<evidence type="ECO:0000259" key="4">
    <source>
        <dbReference type="Pfam" id="PF13193"/>
    </source>
</evidence>
<dbReference type="Proteomes" id="UP000318405">
    <property type="component" value="Unassembled WGS sequence"/>
</dbReference>
<accession>A0A556ATW5</accession>
<comment type="caution">
    <text evidence="5">The sequence shown here is derived from an EMBL/GenBank/DDBJ whole genome shotgun (WGS) entry which is preliminary data.</text>
</comment>
<dbReference type="Gene3D" id="3.30.300.30">
    <property type="match status" value="1"/>
</dbReference>
<dbReference type="PANTHER" id="PTHR43201">
    <property type="entry name" value="ACYL-COA SYNTHETASE"/>
    <property type="match status" value="1"/>
</dbReference>
<name>A0A556ATW5_9BURK</name>
<dbReference type="GO" id="GO:0006631">
    <property type="term" value="P:fatty acid metabolic process"/>
    <property type="evidence" value="ECO:0007669"/>
    <property type="project" value="TreeGrafter"/>
</dbReference>
<evidence type="ECO:0000259" key="3">
    <source>
        <dbReference type="Pfam" id="PF00501"/>
    </source>
</evidence>
<dbReference type="Pfam" id="PF00501">
    <property type="entry name" value="AMP-binding"/>
    <property type="match status" value="1"/>
</dbReference>
<gene>
    <name evidence="5" type="ORF">FOZ76_09075</name>
</gene>